<dbReference type="PANTHER" id="PTHR10815">
    <property type="entry name" value="METHYLATED-DNA--PROTEIN-CYSTEINE METHYLTRANSFERASE"/>
    <property type="match status" value="1"/>
</dbReference>
<dbReference type="InParanoid" id="A0A3M0BW80"/>
<dbReference type="InterPro" id="IPR014048">
    <property type="entry name" value="MethylDNA_cys_MeTrfase_DNA-bd"/>
</dbReference>
<evidence type="ECO:0000256" key="7">
    <source>
        <dbReference type="ARBA" id="ARBA00023204"/>
    </source>
</evidence>
<evidence type="ECO:0000256" key="5">
    <source>
        <dbReference type="ARBA" id="ARBA00022679"/>
    </source>
</evidence>
<dbReference type="InterPro" id="IPR023546">
    <property type="entry name" value="MGMT"/>
</dbReference>
<comment type="catalytic activity">
    <reaction evidence="1 9">
        <text>a 4-O-methyl-thymidine in DNA + L-cysteinyl-[protein] = a thymidine in DNA + S-methyl-L-cysteinyl-[protein]</text>
        <dbReference type="Rhea" id="RHEA:53428"/>
        <dbReference type="Rhea" id="RHEA-COMP:10131"/>
        <dbReference type="Rhea" id="RHEA-COMP:10132"/>
        <dbReference type="Rhea" id="RHEA-COMP:13555"/>
        <dbReference type="Rhea" id="RHEA-COMP:13556"/>
        <dbReference type="ChEBI" id="CHEBI:29950"/>
        <dbReference type="ChEBI" id="CHEBI:82612"/>
        <dbReference type="ChEBI" id="CHEBI:137386"/>
        <dbReference type="ChEBI" id="CHEBI:137387"/>
        <dbReference type="EC" id="2.1.1.63"/>
    </reaction>
</comment>
<name>A0A3M0BW80_9PROT</name>
<dbReference type="GO" id="GO:0005737">
    <property type="term" value="C:cytoplasm"/>
    <property type="evidence" value="ECO:0007669"/>
    <property type="project" value="UniProtKB-SubCell"/>
</dbReference>
<dbReference type="Pfam" id="PF02870">
    <property type="entry name" value="Methyltransf_1N"/>
    <property type="match status" value="1"/>
</dbReference>
<proteinExistence type="inferred from homology"/>
<sequence length="191" mass="20331">MTAMDGEKTPDGDMEAQNTGDRLPDALRAGVVDTPLGPMMAVVDAGGALVRLDFCTGGDVPRKRDGPVFWRGLEARFDADAVRPVAAQLDAYFAGRRRDFDLPLAPRGGAFFQRVWRALRAVPYGRTLTYGAFAAGLTPPTAARAMGRANALNPISVIIPCHRIVGADGRLTGYAGGLERKAALLRHEGAL</sequence>
<keyword evidence="7 9" id="KW-0234">DNA repair</keyword>
<dbReference type="NCBIfam" id="TIGR00589">
    <property type="entry name" value="ogt"/>
    <property type="match status" value="1"/>
</dbReference>
<evidence type="ECO:0000256" key="4">
    <source>
        <dbReference type="ARBA" id="ARBA00022603"/>
    </source>
</evidence>
<dbReference type="Proteomes" id="UP000271227">
    <property type="component" value="Unassembled WGS sequence"/>
</dbReference>
<feature type="domain" description="Methylated-DNA-[protein]-cysteine S-methyltransferase DNA binding" evidence="11">
    <location>
        <begin position="110"/>
        <end position="190"/>
    </location>
</feature>
<evidence type="ECO:0000313" key="14">
    <source>
        <dbReference type="Proteomes" id="UP000271227"/>
    </source>
</evidence>
<keyword evidence="14" id="KW-1185">Reference proteome</keyword>
<dbReference type="Gene3D" id="3.30.160.70">
    <property type="entry name" value="Methylated DNA-protein cysteine methyltransferase domain"/>
    <property type="match status" value="1"/>
</dbReference>
<dbReference type="PANTHER" id="PTHR10815:SF5">
    <property type="entry name" value="METHYLATED-DNA--PROTEIN-CYSTEINE METHYLTRANSFERASE"/>
    <property type="match status" value="1"/>
</dbReference>
<evidence type="ECO:0000256" key="1">
    <source>
        <dbReference type="ARBA" id="ARBA00001286"/>
    </source>
</evidence>
<dbReference type="InterPro" id="IPR036388">
    <property type="entry name" value="WH-like_DNA-bd_sf"/>
</dbReference>
<keyword evidence="4 9" id="KW-0489">Methyltransferase</keyword>
<evidence type="ECO:0000256" key="9">
    <source>
        <dbReference type="HAMAP-Rule" id="MF_00772"/>
    </source>
</evidence>
<evidence type="ECO:0000256" key="6">
    <source>
        <dbReference type="ARBA" id="ARBA00022763"/>
    </source>
</evidence>
<keyword evidence="3 9" id="KW-0963">Cytoplasm</keyword>
<evidence type="ECO:0000256" key="2">
    <source>
        <dbReference type="ARBA" id="ARBA00008711"/>
    </source>
</evidence>
<dbReference type="OrthoDB" id="9802228at2"/>
<evidence type="ECO:0000259" key="12">
    <source>
        <dbReference type="Pfam" id="PF02870"/>
    </source>
</evidence>
<feature type="domain" description="Methylguanine DNA methyltransferase ribonuclease-like" evidence="12">
    <location>
        <begin position="28"/>
        <end position="106"/>
    </location>
</feature>
<dbReference type="SUPFAM" id="SSF46767">
    <property type="entry name" value="Methylated DNA-protein cysteine methyltransferase, C-terminal domain"/>
    <property type="match status" value="1"/>
</dbReference>
<feature type="active site" description="Nucleophile; methyl group acceptor" evidence="9">
    <location>
        <position position="161"/>
    </location>
</feature>
<evidence type="ECO:0000256" key="10">
    <source>
        <dbReference type="SAM" id="MobiDB-lite"/>
    </source>
</evidence>
<comment type="caution">
    <text evidence="13">The sequence shown here is derived from an EMBL/GenBank/DDBJ whole genome shotgun (WGS) entry which is preliminary data.</text>
</comment>
<dbReference type="Pfam" id="PF01035">
    <property type="entry name" value="DNA_binding_1"/>
    <property type="match status" value="1"/>
</dbReference>
<dbReference type="InterPro" id="IPR008332">
    <property type="entry name" value="MethylG_MeTrfase_N"/>
</dbReference>
<comment type="miscellaneous">
    <text evidence="9">This enzyme catalyzes only one turnover and therefore is not strictly catalytic. According to one definition, an enzyme is a biocatalyst that acts repeatedly and over many reaction cycles.</text>
</comment>
<evidence type="ECO:0000256" key="8">
    <source>
        <dbReference type="ARBA" id="ARBA00049348"/>
    </source>
</evidence>
<comment type="subcellular location">
    <subcellularLocation>
        <location evidence="9">Cytoplasm</location>
    </subcellularLocation>
</comment>
<dbReference type="FunFam" id="1.10.10.10:FF:000214">
    <property type="entry name" value="Methylated-DNA--protein-cysteine methyltransferase"/>
    <property type="match status" value="1"/>
</dbReference>
<dbReference type="RefSeq" id="WP_121940485.1">
    <property type="nucleotide sequence ID" value="NZ_REFR01000017.1"/>
</dbReference>
<evidence type="ECO:0000256" key="3">
    <source>
        <dbReference type="ARBA" id="ARBA00022490"/>
    </source>
</evidence>
<reference evidence="13 14" key="1">
    <citation type="submission" date="2018-10" db="EMBL/GenBank/DDBJ databases">
        <title>Genomic Encyclopedia of Archaeal and Bacterial Type Strains, Phase II (KMG-II): from individual species to whole genera.</title>
        <authorList>
            <person name="Goeker M."/>
        </authorList>
    </citation>
    <scope>NUCLEOTIDE SEQUENCE [LARGE SCALE GENOMIC DNA]</scope>
    <source>
        <strain evidence="13 14">DSM 25217</strain>
    </source>
</reference>
<comment type="function">
    <text evidence="9">Involved in the cellular defense against the biological effects of O6-methylguanine (O6-MeG) and O4-methylthymine (O4-MeT) in DNA. Repairs the methylated nucleobase in DNA by stoichiometrically transferring the methyl group to a cysteine residue in the enzyme. This is a suicide reaction: the enzyme is irreversibly inactivated.</text>
</comment>
<dbReference type="SUPFAM" id="SSF53155">
    <property type="entry name" value="Methylated DNA-protein cysteine methyltransferase domain"/>
    <property type="match status" value="1"/>
</dbReference>
<dbReference type="InterPro" id="IPR001497">
    <property type="entry name" value="MethylDNA_cys_MeTrfase_AS"/>
</dbReference>
<accession>A0A3M0BW80</accession>
<feature type="compositionally biased region" description="Basic and acidic residues" evidence="10">
    <location>
        <begin position="1"/>
        <end position="11"/>
    </location>
</feature>
<dbReference type="InterPro" id="IPR036217">
    <property type="entry name" value="MethylDNA_cys_MeTrfase_DNAb"/>
</dbReference>
<dbReference type="EMBL" id="REFR01000017">
    <property type="protein sequence ID" value="RMB00677.1"/>
    <property type="molecule type" value="Genomic_DNA"/>
</dbReference>
<dbReference type="HAMAP" id="MF_00772">
    <property type="entry name" value="OGT"/>
    <property type="match status" value="1"/>
</dbReference>
<comment type="catalytic activity">
    <reaction evidence="8 9">
        <text>a 6-O-methyl-2'-deoxyguanosine in DNA + L-cysteinyl-[protein] = S-methyl-L-cysteinyl-[protein] + a 2'-deoxyguanosine in DNA</text>
        <dbReference type="Rhea" id="RHEA:24000"/>
        <dbReference type="Rhea" id="RHEA-COMP:10131"/>
        <dbReference type="Rhea" id="RHEA-COMP:10132"/>
        <dbReference type="Rhea" id="RHEA-COMP:11367"/>
        <dbReference type="Rhea" id="RHEA-COMP:11368"/>
        <dbReference type="ChEBI" id="CHEBI:29950"/>
        <dbReference type="ChEBI" id="CHEBI:82612"/>
        <dbReference type="ChEBI" id="CHEBI:85445"/>
        <dbReference type="ChEBI" id="CHEBI:85448"/>
        <dbReference type="EC" id="2.1.1.63"/>
    </reaction>
</comment>
<dbReference type="Gene3D" id="1.10.10.10">
    <property type="entry name" value="Winged helix-like DNA-binding domain superfamily/Winged helix DNA-binding domain"/>
    <property type="match status" value="1"/>
</dbReference>
<protein>
    <recommendedName>
        <fullName evidence="9">Methylated-DNA--protein-cysteine methyltransferase</fullName>
        <ecNumber evidence="9">2.1.1.63</ecNumber>
    </recommendedName>
    <alternativeName>
        <fullName evidence="9">6-O-methylguanine-DNA methyltransferase</fullName>
        <shortName evidence="9">MGMT</shortName>
    </alternativeName>
    <alternativeName>
        <fullName evidence="9">O-6-methylguanine-DNA-alkyltransferase</fullName>
    </alternativeName>
</protein>
<dbReference type="CDD" id="cd06445">
    <property type="entry name" value="ATase"/>
    <property type="match status" value="1"/>
</dbReference>
<dbReference type="GO" id="GO:0003908">
    <property type="term" value="F:methylated-DNA-[protein]-cysteine S-methyltransferase activity"/>
    <property type="evidence" value="ECO:0007669"/>
    <property type="project" value="UniProtKB-UniRule"/>
</dbReference>
<dbReference type="AlphaFoldDB" id="A0A3M0BW80"/>
<dbReference type="GO" id="GO:0032259">
    <property type="term" value="P:methylation"/>
    <property type="evidence" value="ECO:0007669"/>
    <property type="project" value="UniProtKB-KW"/>
</dbReference>
<organism evidence="13 14">
    <name type="scientific">Eilatimonas milleporae</name>
    <dbReference type="NCBI Taxonomy" id="911205"/>
    <lineage>
        <taxon>Bacteria</taxon>
        <taxon>Pseudomonadati</taxon>
        <taxon>Pseudomonadota</taxon>
        <taxon>Alphaproteobacteria</taxon>
        <taxon>Kordiimonadales</taxon>
        <taxon>Kordiimonadaceae</taxon>
        <taxon>Eilatimonas</taxon>
    </lineage>
</organism>
<comment type="similarity">
    <text evidence="2 9">Belongs to the MGMT family.</text>
</comment>
<keyword evidence="6 9" id="KW-0227">DNA damage</keyword>
<gene>
    <name evidence="13" type="ORF">BXY39_3865</name>
</gene>
<evidence type="ECO:0000313" key="13">
    <source>
        <dbReference type="EMBL" id="RMB00677.1"/>
    </source>
</evidence>
<feature type="region of interest" description="Disordered" evidence="10">
    <location>
        <begin position="1"/>
        <end position="23"/>
    </location>
</feature>
<keyword evidence="5 9" id="KW-0808">Transferase</keyword>
<dbReference type="FunCoup" id="A0A3M0BW80">
    <property type="interactions" value="109"/>
</dbReference>
<dbReference type="InterPro" id="IPR036631">
    <property type="entry name" value="MGMT_N_sf"/>
</dbReference>
<dbReference type="PROSITE" id="PS00374">
    <property type="entry name" value="MGMT"/>
    <property type="match status" value="1"/>
</dbReference>
<dbReference type="GO" id="GO:0006307">
    <property type="term" value="P:DNA alkylation repair"/>
    <property type="evidence" value="ECO:0007669"/>
    <property type="project" value="UniProtKB-UniRule"/>
</dbReference>
<evidence type="ECO:0000259" key="11">
    <source>
        <dbReference type="Pfam" id="PF01035"/>
    </source>
</evidence>
<dbReference type="EC" id="2.1.1.63" evidence="9"/>